<keyword evidence="1" id="KW-0472">Membrane</keyword>
<dbReference type="PANTHER" id="PTHR43267">
    <property type="entry name" value="TRNA THREONYLCARBAMOYLADENOSINE DEHYDRATASE"/>
    <property type="match status" value="1"/>
</dbReference>
<dbReference type="GO" id="GO:0009536">
    <property type="term" value="C:plastid"/>
    <property type="evidence" value="ECO:0007669"/>
    <property type="project" value="TreeGrafter"/>
</dbReference>
<dbReference type="GO" id="GO:0008641">
    <property type="term" value="F:ubiquitin-like modifier activating enzyme activity"/>
    <property type="evidence" value="ECO:0007669"/>
    <property type="project" value="InterPro"/>
</dbReference>
<dbReference type="Gene3D" id="3.40.50.720">
    <property type="entry name" value="NAD(P)-binding Rossmann-like Domain"/>
    <property type="match status" value="1"/>
</dbReference>
<protein>
    <recommendedName>
        <fullName evidence="2">THIF-type NAD/FAD binding fold domain-containing protein</fullName>
    </recommendedName>
</protein>
<accession>A0A5J5TPJ6</accession>
<dbReference type="CDD" id="cd00755">
    <property type="entry name" value="YgdL_like"/>
    <property type="match status" value="1"/>
</dbReference>
<dbReference type="Pfam" id="PF00899">
    <property type="entry name" value="ThiF"/>
    <property type="match status" value="1"/>
</dbReference>
<dbReference type="OrthoDB" id="10265862at2759"/>
<feature type="domain" description="THIF-type NAD/FAD binding fold" evidence="2">
    <location>
        <begin position="78"/>
        <end position="232"/>
    </location>
</feature>
<evidence type="ECO:0000313" key="4">
    <source>
        <dbReference type="Proteomes" id="UP000327439"/>
    </source>
</evidence>
<evidence type="ECO:0000259" key="2">
    <source>
        <dbReference type="Pfam" id="PF00899"/>
    </source>
</evidence>
<proteinExistence type="predicted"/>
<dbReference type="EMBL" id="CM018212">
    <property type="protein sequence ID" value="KAB2057617.1"/>
    <property type="molecule type" value="Genomic_DNA"/>
</dbReference>
<keyword evidence="1" id="KW-0812">Transmembrane</keyword>
<name>A0A5J5TPJ6_GOSBA</name>
<organism evidence="3 4">
    <name type="scientific">Gossypium barbadense</name>
    <name type="common">Sea Island cotton</name>
    <name type="synonym">Hibiscus barbadensis</name>
    <dbReference type="NCBI Taxonomy" id="3634"/>
    <lineage>
        <taxon>Eukaryota</taxon>
        <taxon>Viridiplantae</taxon>
        <taxon>Streptophyta</taxon>
        <taxon>Embryophyta</taxon>
        <taxon>Tracheophyta</taxon>
        <taxon>Spermatophyta</taxon>
        <taxon>Magnoliopsida</taxon>
        <taxon>eudicotyledons</taxon>
        <taxon>Gunneridae</taxon>
        <taxon>Pentapetalae</taxon>
        <taxon>rosids</taxon>
        <taxon>malvids</taxon>
        <taxon>Malvales</taxon>
        <taxon>Malvaceae</taxon>
        <taxon>Malvoideae</taxon>
        <taxon>Gossypium</taxon>
    </lineage>
</organism>
<dbReference type="InterPro" id="IPR000594">
    <property type="entry name" value="ThiF_NAD_FAD-bd"/>
</dbReference>
<keyword evidence="4" id="KW-1185">Reference proteome</keyword>
<dbReference type="InterPro" id="IPR035985">
    <property type="entry name" value="Ubiquitin-activating_enz"/>
</dbReference>
<feature type="transmembrane region" description="Helical" evidence="1">
    <location>
        <begin position="7"/>
        <end position="29"/>
    </location>
</feature>
<dbReference type="GO" id="GO:0061503">
    <property type="term" value="F:tRNA threonylcarbamoyladenosine dehydratase"/>
    <property type="evidence" value="ECO:0007669"/>
    <property type="project" value="TreeGrafter"/>
</dbReference>
<dbReference type="Proteomes" id="UP000327439">
    <property type="component" value="Chromosome A11"/>
</dbReference>
<sequence length="436" mass="47908">MEEKLKSLALVGGGALLGAASTLFLLKLLPRRISNQCDKKAIELNDTTVKCATGLGNGNIGMTGLSLLADEIVSEQLTRNIQFFGLDSQQKVTSSYVVVIGLGGVGSHAASMLLRSGVGKLLLVDFDQVSLSSLNRHAVATRADVGIPKAECLKKHFSSIFPECQVDAKVLLYDVSSEEEILSGNPDFVLDCIDNIDTKVALLAACVRKGLKVLSATGAGARADPTRIRVADLRESTNDPLSRSVRHRLRKDHGIEGGIPVVFSLEKPKAKLLPFKGPSGEEDNPSDYQVMASYVVTQLAGLDVQTEPVVNLDVDHYQTLFQRLIEHEESVYGADMQVQVDVEEVQYIVKELWRGRSAREPSPKDVGRGMWRSVNELMLVRWDQAKAASVSNLVLLKFKEADEHEQRSLDDIKEQEPEFFHRVTSVLKRAEQDFGL</sequence>
<dbReference type="GO" id="GO:0061504">
    <property type="term" value="P:cyclic threonylcarbamoyladenosine biosynthetic process"/>
    <property type="evidence" value="ECO:0007669"/>
    <property type="project" value="TreeGrafter"/>
</dbReference>
<evidence type="ECO:0000256" key="1">
    <source>
        <dbReference type="SAM" id="Phobius"/>
    </source>
</evidence>
<keyword evidence="1" id="KW-1133">Transmembrane helix</keyword>
<dbReference type="PANTHER" id="PTHR43267:SF2">
    <property type="entry name" value="TRNA THREONYLCARBAMOYLADENOSINE DEHYDRATASE 1-RELATED"/>
    <property type="match status" value="1"/>
</dbReference>
<dbReference type="AlphaFoldDB" id="A0A5J5TPJ6"/>
<evidence type="ECO:0000313" key="3">
    <source>
        <dbReference type="EMBL" id="KAB2057617.1"/>
    </source>
</evidence>
<dbReference type="SUPFAM" id="SSF69572">
    <property type="entry name" value="Activating enzymes of the ubiquitin-like proteins"/>
    <property type="match status" value="1"/>
</dbReference>
<dbReference type="InterPro" id="IPR045886">
    <property type="entry name" value="ThiF/MoeB/HesA"/>
</dbReference>
<reference evidence="4" key="1">
    <citation type="journal article" date="2020" name="Nat. Genet.">
        <title>Genomic diversifications of five Gossypium allopolyploid species and their impact on cotton improvement.</title>
        <authorList>
            <person name="Chen Z.J."/>
            <person name="Sreedasyam A."/>
            <person name="Ando A."/>
            <person name="Song Q."/>
            <person name="De Santiago L.M."/>
            <person name="Hulse-Kemp A.M."/>
            <person name="Ding M."/>
            <person name="Ye W."/>
            <person name="Kirkbride R.C."/>
            <person name="Jenkins J."/>
            <person name="Plott C."/>
            <person name="Lovell J."/>
            <person name="Lin Y.M."/>
            <person name="Vaughn R."/>
            <person name="Liu B."/>
            <person name="Simpson S."/>
            <person name="Scheffler B.E."/>
            <person name="Wen L."/>
            <person name="Saski C.A."/>
            <person name="Grover C.E."/>
            <person name="Hu G."/>
            <person name="Conover J.L."/>
            <person name="Carlson J.W."/>
            <person name="Shu S."/>
            <person name="Boston L.B."/>
            <person name="Williams M."/>
            <person name="Peterson D.G."/>
            <person name="McGee K."/>
            <person name="Jones D.C."/>
            <person name="Wendel J.F."/>
            <person name="Stelly D.M."/>
            <person name="Grimwood J."/>
            <person name="Schmutz J."/>
        </authorList>
    </citation>
    <scope>NUCLEOTIDE SEQUENCE [LARGE SCALE GENOMIC DNA]</scope>
    <source>
        <strain evidence="4">cv. 3-79</strain>
    </source>
</reference>
<gene>
    <name evidence="3" type="ORF">ES319_A11G180100v1</name>
</gene>